<organism evidence="1 2">
    <name type="scientific">Pseudomonas fluorescens</name>
    <dbReference type="NCBI Taxonomy" id="294"/>
    <lineage>
        <taxon>Bacteria</taxon>
        <taxon>Pseudomonadati</taxon>
        <taxon>Pseudomonadota</taxon>
        <taxon>Gammaproteobacteria</taxon>
        <taxon>Pseudomonadales</taxon>
        <taxon>Pseudomonadaceae</taxon>
        <taxon>Pseudomonas</taxon>
    </lineage>
</organism>
<dbReference type="EMBL" id="QRBA01000012">
    <property type="protein sequence ID" value="RDS89204.1"/>
    <property type="molecule type" value="Genomic_DNA"/>
</dbReference>
<accession>A0A7Z6MUD9</accession>
<dbReference type="PANTHER" id="PTHR40688:SF2">
    <property type="entry name" value="RIBBON-HELIX-HELIX PROTEIN COPG DOMAIN-CONTAINING PROTEIN"/>
    <property type="match status" value="1"/>
</dbReference>
<comment type="caution">
    <text evidence="1">The sequence shown here is derived from an EMBL/GenBank/DDBJ whole genome shotgun (WGS) entry which is preliminary data.</text>
</comment>
<evidence type="ECO:0000313" key="2">
    <source>
        <dbReference type="Proteomes" id="UP000255541"/>
    </source>
</evidence>
<dbReference type="AlphaFoldDB" id="A0A7Z6MUD9"/>
<dbReference type="PANTHER" id="PTHR40688">
    <property type="match status" value="1"/>
</dbReference>
<sequence length="98" mass="10971">MYGATLWQPPVLSFQVKPELASELDQLAQATDRDRQYHLQRALSRYLADESWHFKAVQEGIADADAEDVTDLDIAKAKWVNVPKIALSSNAESDLEGI</sequence>
<evidence type="ECO:0000313" key="1">
    <source>
        <dbReference type="EMBL" id="RDS89204.1"/>
    </source>
</evidence>
<dbReference type="InterPro" id="IPR052991">
    <property type="entry name" value="Non-func_TypeII_TA_Antitoxin"/>
</dbReference>
<dbReference type="Proteomes" id="UP000255541">
    <property type="component" value="Unassembled WGS sequence"/>
</dbReference>
<dbReference type="GO" id="GO:0006355">
    <property type="term" value="P:regulation of DNA-templated transcription"/>
    <property type="evidence" value="ECO:0007669"/>
    <property type="project" value="InterPro"/>
</dbReference>
<protein>
    <submittedName>
        <fullName evidence="1">Ribbon-helix-helix protein, CopG family</fullName>
    </submittedName>
</protein>
<dbReference type="SUPFAM" id="SSF47598">
    <property type="entry name" value="Ribbon-helix-helix"/>
    <property type="match status" value="1"/>
</dbReference>
<name>A0A7Z6MUD9_PSEFL</name>
<proteinExistence type="predicted"/>
<gene>
    <name evidence="1" type="ORF">DL347_21690</name>
</gene>
<dbReference type="CDD" id="cd22233">
    <property type="entry name" value="RHH_CopAso-like"/>
    <property type="match status" value="1"/>
</dbReference>
<dbReference type="InterPro" id="IPR010985">
    <property type="entry name" value="Ribbon_hlx_hlx"/>
</dbReference>
<reference evidence="1 2" key="1">
    <citation type="submission" date="2018-07" db="EMBL/GenBank/DDBJ databases">
        <title>Draft Genome Sequence of Pseudomonas fluorescens AHK-1 associated with canker disease of kiwifruit.</title>
        <authorList>
            <person name="Wu Z."/>
        </authorList>
    </citation>
    <scope>NUCLEOTIDE SEQUENCE [LARGE SCALE GENOMIC DNA]</scope>
    <source>
        <strain evidence="1 2">AHK-1</strain>
    </source>
</reference>